<feature type="region of interest" description="Disordered" evidence="1">
    <location>
        <begin position="30"/>
        <end position="52"/>
    </location>
</feature>
<gene>
    <name evidence="2" type="ORF">GCM10010912_39690</name>
</gene>
<sequence>MIATKAGAWVTFLSKPIFTVIGSADLKLPLLPEPEEPQPDSSVRNKTIARLE</sequence>
<name>A0A917FMX5_9BACL</name>
<dbReference type="Proteomes" id="UP000637643">
    <property type="component" value="Unassembled WGS sequence"/>
</dbReference>
<evidence type="ECO:0000313" key="2">
    <source>
        <dbReference type="EMBL" id="GGF90630.1"/>
    </source>
</evidence>
<comment type="caution">
    <text evidence="2">The sequence shown here is derived from an EMBL/GenBank/DDBJ whole genome shotgun (WGS) entry which is preliminary data.</text>
</comment>
<protein>
    <submittedName>
        <fullName evidence="2">Uncharacterized protein</fullName>
    </submittedName>
</protein>
<organism evidence="2 3">
    <name type="scientific">Paenibacillus albidus</name>
    <dbReference type="NCBI Taxonomy" id="2041023"/>
    <lineage>
        <taxon>Bacteria</taxon>
        <taxon>Bacillati</taxon>
        <taxon>Bacillota</taxon>
        <taxon>Bacilli</taxon>
        <taxon>Bacillales</taxon>
        <taxon>Paenibacillaceae</taxon>
        <taxon>Paenibacillus</taxon>
    </lineage>
</organism>
<evidence type="ECO:0000313" key="3">
    <source>
        <dbReference type="Proteomes" id="UP000637643"/>
    </source>
</evidence>
<proteinExistence type="predicted"/>
<keyword evidence="3" id="KW-1185">Reference proteome</keyword>
<reference evidence="2" key="1">
    <citation type="journal article" date="2014" name="Int. J. Syst. Evol. Microbiol.">
        <title>Complete genome sequence of Corynebacterium casei LMG S-19264T (=DSM 44701T), isolated from a smear-ripened cheese.</title>
        <authorList>
            <consortium name="US DOE Joint Genome Institute (JGI-PGF)"/>
            <person name="Walter F."/>
            <person name="Albersmeier A."/>
            <person name="Kalinowski J."/>
            <person name="Ruckert C."/>
        </authorList>
    </citation>
    <scope>NUCLEOTIDE SEQUENCE</scope>
    <source>
        <strain evidence="2">CGMCC 1.16134</strain>
    </source>
</reference>
<accession>A0A917FMX5</accession>
<reference evidence="2" key="2">
    <citation type="submission" date="2020-09" db="EMBL/GenBank/DDBJ databases">
        <authorList>
            <person name="Sun Q."/>
            <person name="Zhou Y."/>
        </authorList>
    </citation>
    <scope>NUCLEOTIDE SEQUENCE</scope>
    <source>
        <strain evidence="2">CGMCC 1.16134</strain>
    </source>
</reference>
<dbReference type="EMBL" id="BMKR01000017">
    <property type="protein sequence ID" value="GGF90630.1"/>
    <property type="molecule type" value="Genomic_DNA"/>
</dbReference>
<evidence type="ECO:0000256" key="1">
    <source>
        <dbReference type="SAM" id="MobiDB-lite"/>
    </source>
</evidence>
<dbReference type="AlphaFoldDB" id="A0A917FMX5"/>